<accession>A0AAV4P071</accession>
<name>A0AAV4P071_CAEEX</name>
<comment type="caution">
    <text evidence="1">The sequence shown here is derived from an EMBL/GenBank/DDBJ whole genome shotgun (WGS) entry which is preliminary data.</text>
</comment>
<keyword evidence="2" id="KW-1185">Reference proteome</keyword>
<reference evidence="1 2" key="1">
    <citation type="submission" date="2021-06" db="EMBL/GenBank/DDBJ databases">
        <title>Caerostris extrusa draft genome.</title>
        <authorList>
            <person name="Kono N."/>
            <person name="Arakawa K."/>
        </authorList>
    </citation>
    <scope>NUCLEOTIDE SEQUENCE [LARGE SCALE GENOMIC DNA]</scope>
</reference>
<gene>
    <name evidence="1" type="ORF">CEXT_581451</name>
</gene>
<evidence type="ECO:0000313" key="1">
    <source>
        <dbReference type="EMBL" id="GIX89294.1"/>
    </source>
</evidence>
<evidence type="ECO:0000313" key="2">
    <source>
        <dbReference type="Proteomes" id="UP001054945"/>
    </source>
</evidence>
<dbReference type="AlphaFoldDB" id="A0AAV4P071"/>
<organism evidence="1 2">
    <name type="scientific">Caerostris extrusa</name>
    <name type="common">Bark spider</name>
    <name type="synonym">Caerostris bankana</name>
    <dbReference type="NCBI Taxonomy" id="172846"/>
    <lineage>
        <taxon>Eukaryota</taxon>
        <taxon>Metazoa</taxon>
        <taxon>Ecdysozoa</taxon>
        <taxon>Arthropoda</taxon>
        <taxon>Chelicerata</taxon>
        <taxon>Arachnida</taxon>
        <taxon>Araneae</taxon>
        <taxon>Araneomorphae</taxon>
        <taxon>Entelegynae</taxon>
        <taxon>Araneoidea</taxon>
        <taxon>Araneidae</taxon>
        <taxon>Caerostris</taxon>
    </lineage>
</organism>
<dbReference type="EMBL" id="BPLR01003846">
    <property type="protein sequence ID" value="GIX89294.1"/>
    <property type="molecule type" value="Genomic_DNA"/>
</dbReference>
<proteinExistence type="predicted"/>
<sequence length="86" mass="9815">MTRYIHNRHRSVRVDKFVDNISKGNNASLSDDINFLQSSAASRACVSTFKRQKAEIKMVCKVIRSHYSLVCHFHNPCQHILLAASI</sequence>
<protein>
    <submittedName>
        <fullName evidence="1">Uncharacterized protein</fullName>
    </submittedName>
</protein>
<dbReference type="Proteomes" id="UP001054945">
    <property type="component" value="Unassembled WGS sequence"/>
</dbReference>